<dbReference type="PANTHER" id="PTHR13389:SF0">
    <property type="entry name" value="PUMILIO HOMOLOG 3"/>
    <property type="match status" value="1"/>
</dbReference>
<dbReference type="GO" id="GO:0005730">
    <property type="term" value="C:nucleolus"/>
    <property type="evidence" value="ECO:0007669"/>
    <property type="project" value="TreeGrafter"/>
</dbReference>
<name>A0A818LAS5_9BILA</name>
<dbReference type="PANTHER" id="PTHR13389">
    <property type="entry name" value="PUMILIO HOMOLOG 3"/>
    <property type="match status" value="1"/>
</dbReference>
<dbReference type="AlphaFoldDB" id="A0A818LAS5"/>
<dbReference type="Proteomes" id="UP000663865">
    <property type="component" value="Unassembled WGS sequence"/>
</dbReference>
<dbReference type="InterPro" id="IPR011989">
    <property type="entry name" value="ARM-like"/>
</dbReference>
<dbReference type="EMBL" id="CAJOBS010003163">
    <property type="protein sequence ID" value="CAF4847628.1"/>
    <property type="molecule type" value="Genomic_DNA"/>
</dbReference>
<organism evidence="3 5">
    <name type="scientific">Rotaria socialis</name>
    <dbReference type="NCBI Taxonomy" id="392032"/>
    <lineage>
        <taxon>Eukaryota</taxon>
        <taxon>Metazoa</taxon>
        <taxon>Spiralia</taxon>
        <taxon>Gnathifera</taxon>
        <taxon>Rotifera</taxon>
        <taxon>Eurotatoria</taxon>
        <taxon>Bdelloidea</taxon>
        <taxon>Philodinida</taxon>
        <taxon>Philodinidae</taxon>
        <taxon>Rotaria</taxon>
    </lineage>
</organism>
<dbReference type="EMBL" id="CAJNYV010003438">
    <property type="protein sequence ID" value="CAF3569113.1"/>
    <property type="molecule type" value="Genomic_DNA"/>
</dbReference>
<dbReference type="InterPro" id="IPR040059">
    <property type="entry name" value="PUM3"/>
</dbReference>
<evidence type="ECO:0000313" key="3">
    <source>
        <dbReference type="EMBL" id="CAF3569113.1"/>
    </source>
</evidence>
<dbReference type="GO" id="GO:0003729">
    <property type="term" value="F:mRNA binding"/>
    <property type="evidence" value="ECO:0007669"/>
    <property type="project" value="TreeGrafter"/>
</dbReference>
<dbReference type="PROSITE" id="PS50302">
    <property type="entry name" value="PUM"/>
    <property type="match status" value="1"/>
</dbReference>
<evidence type="ECO:0000313" key="4">
    <source>
        <dbReference type="EMBL" id="CAF4847628.1"/>
    </source>
</evidence>
<dbReference type="Gene3D" id="1.25.10.10">
    <property type="entry name" value="Leucine-rich Repeat Variant"/>
    <property type="match status" value="1"/>
</dbReference>
<accession>A0A818LAS5</accession>
<evidence type="ECO:0000313" key="5">
    <source>
        <dbReference type="Proteomes" id="UP000663865"/>
    </source>
</evidence>
<dbReference type="InterPro" id="IPR001313">
    <property type="entry name" value="Pumilio_RNA-bd_rpt"/>
</dbReference>
<comment type="caution">
    <text evidence="3">The sequence shown here is derived from an EMBL/GenBank/DDBJ whole genome shotgun (WGS) entry which is preliminary data.</text>
</comment>
<dbReference type="SUPFAM" id="SSF48371">
    <property type="entry name" value="ARM repeat"/>
    <property type="match status" value="1"/>
</dbReference>
<gene>
    <name evidence="3" type="ORF">KIK155_LOCUS19343</name>
    <name evidence="4" type="ORF">TOA249_LOCUS26616</name>
</gene>
<protein>
    <recommendedName>
        <fullName evidence="6">PUM-HD domain-containing protein</fullName>
    </recommendedName>
</protein>
<feature type="repeat" description="Pumilio" evidence="2">
    <location>
        <begin position="44"/>
        <end position="81"/>
    </location>
</feature>
<proteinExistence type="predicted"/>
<dbReference type="GO" id="GO:0006417">
    <property type="term" value="P:regulation of translation"/>
    <property type="evidence" value="ECO:0007669"/>
    <property type="project" value="TreeGrafter"/>
</dbReference>
<evidence type="ECO:0000256" key="2">
    <source>
        <dbReference type="PROSITE-ProRule" id="PRU00317"/>
    </source>
</evidence>
<sequence>MVLQTERKKRKIEFWEQVKPVWGKVQSSKTGKEERLVLVEHLYELVKDNILTVANNGNGSRVLQWILRYKTCPDVVDVVLTNFNDLAKVVYAKHLILCILKKHKDLVINALKQSNIRSLVSSVVGSVVVDEIFAILNANQRRTIIQMVYFSNLNDDLILKQQAQQRVHDLLEKSIKKGILGHSILLQHVCFQYLSDFEDSIDGVPVVAIVHNQIGCKVASKVINRMNTKEKAGLVSEFRTFATKLAEDQYAHVILLFVLWNQCSLEEAIKIVKRINIDIKNKYVKRVLEFLFVGPSSCHFSKDILTLINPVERDYSWLDAFRNIIGPEVISQLKSSDWEHDNSLCIFGTSACIHLKSDICVSDAKLLGKIKRYSIKTGKVPENSSKENKIFIQNNIDSIK</sequence>
<dbReference type="Proteomes" id="UP000663838">
    <property type="component" value="Unassembled WGS sequence"/>
</dbReference>
<reference evidence="3" key="1">
    <citation type="submission" date="2021-02" db="EMBL/GenBank/DDBJ databases">
        <authorList>
            <person name="Nowell W R."/>
        </authorList>
    </citation>
    <scope>NUCLEOTIDE SEQUENCE</scope>
</reference>
<keyword evidence="1" id="KW-0677">Repeat</keyword>
<evidence type="ECO:0008006" key="6">
    <source>
        <dbReference type="Google" id="ProtNLM"/>
    </source>
</evidence>
<evidence type="ECO:0000256" key="1">
    <source>
        <dbReference type="ARBA" id="ARBA00022737"/>
    </source>
</evidence>
<dbReference type="InterPro" id="IPR016024">
    <property type="entry name" value="ARM-type_fold"/>
</dbReference>